<dbReference type="PANTHER" id="PTHR47797:SF3">
    <property type="entry name" value="CYTOCHROME B561 DOMAIN-CONTAINING PROTEIN"/>
    <property type="match status" value="1"/>
</dbReference>
<dbReference type="InterPro" id="IPR006593">
    <property type="entry name" value="Cyt_b561/ferric_Rdtase_TM"/>
</dbReference>
<keyword evidence="5 8" id="KW-1133">Transmembrane helix</keyword>
<comment type="caution">
    <text evidence="10">The sequence shown here is derived from an EMBL/GenBank/DDBJ whole genome shotgun (WGS) entry which is preliminary data.</text>
</comment>
<dbReference type="EMBL" id="CAJPDQ010000002">
    <property type="protein sequence ID" value="CAF9905390.1"/>
    <property type="molecule type" value="Genomic_DNA"/>
</dbReference>
<evidence type="ECO:0000256" key="4">
    <source>
        <dbReference type="ARBA" id="ARBA00022982"/>
    </source>
</evidence>
<gene>
    <name evidence="10" type="ORF">GOMPHAMPRED_003145</name>
</gene>
<dbReference type="Gene3D" id="1.20.120.1770">
    <property type="match status" value="1"/>
</dbReference>
<evidence type="ECO:0000256" key="5">
    <source>
        <dbReference type="ARBA" id="ARBA00022989"/>
    </source>
</evidence>
<sequence>MNPSDLEPRLIVPEPSPIYTDLDLRNRLWHIHGSLLCIAYLLIFPAGIVAIRSGSHRALRYHYLLQLSGTVLAFTGIAVGIIISKGLVFSHQYIGFAVGFLLLIQPLLGWKHHVDFRKIKSRSWISYAHMWAGRVMMGVSWVNILMGLVIKEYHFLVQAGAGVAMLCFVVLWMLWGLGVVDASPIVRSDRINEGDAREGLMTNMANEFALDDFDEPSEGEEETERSKADHK</sequence>
<keyword evidence="11" id="KW-1185">Reference proteome</keyword>
<keyword evidence="6 8" id="KW-0472">Membrane</keyword>
<organism evidence="10 11">
    <name type="scientific">Gomphillus americanus</name>
    <dbReference type="NCBI Taxonomy" id="1940652"/>
    <lineage>
        <taxon>Eukaryota</taxon>
        <taxon>Fungi</taxon>
        <taxon>Dikarya</taxon>
        <taxon>Ascomycota</taxon>
        <taxon>Pezizomycotina</taxon>
        <taxon>Lecanoromycetes</taxon>
        <taxon>OSLEUM clade</taxon>
        <taxon>Ostropomycetidae</taxon>
        <taxon>Ostropales</taxon>
        <taxon>Graphidaceae</taxon>
        <taxon>Gomphilloideae</taxon>
        <taxon>Gomphillus</taxon>
    </lineage>
</organism>
<feature type="transmembrane region" description="Helical" evidence="8">
    <location>
        <begin position="29"/>
        <end position="51"/>
    </location>
</feature>
<feature type="domain" description="Cytochrome b561" evidence="9">
    <location>
        <begin position="31"/>
        <end position="148"/>
    </location>
</feature>
<keyword evidence="2" id="KW-0813">Transport</keyword>
<dbReference type="Proteomes" id="UP000664169">
    <property type="component" value="Unassembled WGS sequence"/>
</dbReference>
<evidence type="ECO:0000256" key="3">
    <source>
        <dbReference type="ARBA" id="ARBA00022692"/>
    </source>
</evidence>
<reference evidence="10" key="1">
    <citation type="submission" date="2021-03" db="EMBL/GenBank/DDBJ databases">
        <authorList>
            <person name="Tagirdzhanova G."/>
        </authorList>
    </citation>
    <scope>NUCLEOTIDE SEQUENCE</scope>
</reference>
<keyword evidence="4" id="KW-0249">Electron transport</keyword>
<evidence type="ECO:0000256" key="2">
    <source>
        <dbReference type="ARBA" id="ARBA00022448"/>
    </source>
</evidence>
<evidence type="ECO:0000256" key="1">
    <source>
        <dbReference type="ARBA" id="ARBA00004370"/>
    </source>
</evidence>
<name>A0A8H3I6R2_9LECA</name>
<dbReference type="AlphaFoldDB" id="A0A8H3I6R2"/>
<evidence type="ECO:0000256" key="7">
    <source>
        <dbReference type="SAM" id="MobiDB-lite"/>
    </source>
</evidence>
<feature type="transmembrane region" description="Helical" evidence="8">
    <location>
        <begin position="63"/>
        <end position="83"/>
    </location>
</feature>
<evidence type="ECO:0000313" key="10">
    <source>
        <dbReference type="EMBL" id="CAF9905390.1"/>
    </source>
</evidence>
<protein>
    <recommendedName>
        <fullName evidence="9">Cytochrome b561 domain-containing protein</fullName>
    </recommendedName>
</protein>
<evidence type="ECO:0000313" key="11">
    <source>
        <dbReference type="Proteomes" id="UP000664169"/>
    </source>
</evidence>
<feature type="transmembrane region" description="Helical" evidence="8">
    <location>
        <begin position="131"/>
        <end position="150"/>
    </location>
</feature>
<dbReference type="CDD" id="cd08760">
    <property type="entry name" value="Cyt_b561_FRRS1_like"/>
    <property type="match status" value="1"/>
</dbReference>
<proteinExistence type="predicted"/>
<feature type="transmembrane region" description="Helical" evidence="8">
    <location>
        <begin position="89"/>
        <end position="110"/>
    </location>
</feature>
<dbReference type="GO" id="GO:0016020">
    <property type="term" value="C:membrane"/>
    <property type="evidence" value="ECO:0007669"/>
    <property type="project" value="UniProtKB-SubCell"/>
</dbReference>
<comment type="subcellular location">
    <subcellularLocation>
        <location evidence="1">Membrane</location>
    </subcellularLocation>
</comment>
<dbReference type="SMART" id="SM00665">
    <property type="entry name" value="B561"/>
    <property type="match status" value="1"/>
</dbReference>
<feature type="region of interest" description="Disordered" evidence="7">
    <location>
        <begin position="210"/>
        <end position="231"/>
    </location>
</feature>
<feature type="compositionally biased region" description="Acidic residues" evidence="7">
    <location>
        <begin position="210"/>
        <end position="223"/>
    </location>
</feature>
<feature type="transmembrane region" description="Helical" evidence="8">
    <location>
        <begin position="156"/>
        <end position="180"/>
    </location>
</feature>
<evidence type="ECO:0000259" key="9">
    <source>
        <dbReference type="SMART" id="SM00665"/>
    </source>
</evidence>
<dbReference type="PANTHER" id="PTHR47797">
    <property type="entry name" value="DEHYDROGENASE, PUTATIVE (AFU_ORTHOLOGUE AFUA_8G05805)-RELATED"/>
    <property type="match status" value="1"/>
</dbReference>
<accession>A0A8H3I6R2</accession>
<dbReference type="OrthoDB" id="19261at2759"/>
<evidence type="ECO:0000256" key="6">
    <source>
        <dbReference type="ARBA" id="ARBA00023136"/>
    </source>
</evidence>
<evidence type="ECO:0000256" key="8">
    <source>
        <dbReference type="SAM" id="Phobius"/>
    </source>
</evidence>
<keyword evidence="3 8" id="KW-0812">Transmembrane</keyword>